<organism evidence="2 3">
    <name type="scientific">Aspergillus oryzae</name>
    <name type="common">Yellow koji mold</name>
    <dbReference type="NCBI Taxonomy" id="5062"/>
    <lineage>
        <taxon>Eukaryota</taxon>
        <taxon>Fungi</taxon>
        <taxon>Dikarya</taxon>
        <taxon>Ascomycota</taxon>
        <taxon>Pezizomycotina</taxon>
        <taxon>Eurotiomycetes</taxon>
        <taxon>Eurotiomycetidae</taxon>
        <taxon>Eurotiales</taxon>
        <taxon>Aspergillaceae</taxon>
        <taxon>Aspergillus</taxon>
        <taxon>Aspergillus subgen. Circumdati</taxon>
    </lineage>
</organism>
<dbReference type="EMBL" id="BSYA01000023">
    <property type="protein sequence ID" value="GMG26065.1"/>
    <property type="molecule type" value="Genomic_DNA"/>
</dbReference>
<feature type="region of interest" description="Disordered" evidence="1">
    <location>
        <begin position="1"/>
        <end position="35"/>
    </location>
</feature>
<name>A0AAN5BTQ3_ASPOZ</name>
<dbReference type="Proteomes" id="UP001165205">
    <property type="component" value="Unassembled WGS sequence"/>
</dbReference>
<protein>
    <submittedName>
        <fullName evidence="2">Unnamed protein product</fullName>
    </submittedName>
</protein>
<sequence>MTVSKSRPDYTYPRLRPYSLSPSSTSASCNASGLTSNMGRSVELTSLILATYVYTRLTNNPTTTTTQEQTLTKSTLE</sequence>
<reference evidence="2" key="1">
    <citation type="submission" date="2023-04" db="EMBL/GenBank/DDBJ databases">
        <title>Aspergillus oryzae NBRC 4228.</title>
        <authorList>
            <person name="Ichikawa N."/>
            <person name="Sato H."/>
            <person name="Tonouchi N."/>
        </authorList>
    </citation>
    <scope>NUCLEOTIDE SEQUENCE</scope>
    <source>
        <strain evidence="2">NBRC 4228</strain>
    </source>
</reference>
<dbReference type="AlphaFoldDB" id="A0AAN5BTQ3"/>
<proteinExistence type="predicted"/>
<dbReference type="PROSITE" id="PS51257">
    <property type="entry name" value="PROKAR_LIPOPROTEIN"/>
    <property type="match status" value="1"/>
</dbReference>
<evidence type="ECO:0000256" key="1">
    <source>
        <dbReference type="SAM" id="MobiDB-lite"/>
    </source>
</evidence>
<feature type="compositionally biased region" description="Low complexity" evidence="1">
    <location>
        <begin position="19"/>
        <end position="32"/>
    </location>
</feature>
<evidence type="ECO:0000313" key="2">
    <source>
        <dbReference type="EMBL" id="GMG26065.1"/>
    </source>
</evidence>
<comment type="caution">
    <text evidence="2">The sequence shown here is derived from an EMBL/GenBank/DDBJ whole genome shotgun (WGS) entry which is preliminary data.</text>
</comment>
<evidence type="ECO:0000313" key="3">
    <source>
        <dbReference type="Proteomes" id="UP001165205"/>
    </source>
</evidence>
<accession>A0AAN5BTQ3</accession>
<gene>
    <name evidence="2" type="ORF">Aory04_000297100</name>
</gene>